<dbReference type="Proteomes" id="UP000265520">
    <property type="component" value="Unassembled WGS sequence"/>
</dbReference>
<evidence type="ECO:0000313" key="1">
    <source>
        <dbReference type="EMBL" id="MCI70277.1"/>
    </source>
</evidence>
<reference evidence="1 2" key="1">
    <citation type="journal article" date="2018" name="Front. Plant Sci.">
        <title>Red Clover (Trifolium pratense) and Zigzag Clover (T. medium) - A Picture of Genomic Similarities and Differences.</title>
        <authorList>
            <person name="Dluhosova J."/>
            <person name="Istvanek J."/>
            <person name="Nedelnik J."/>
            <person name="Repkova J."/>
        </authorList>
    </citation>
    <scope>NUCLEOTIDE SEQUENCE [LARGE SCALE GENOMIC DNA]</scope>
    <source>
        <strain evidence="2">cv. 10/8</strain>
        <tissue evidence="1">Leaf</tissue>
    </source>
</reference>
<sequence>LSALKEDQFSGAESQCPNIHLSRFYEACDYTDPPNVSESAKRLRLFKYSLTGRAKDWLDNIPPNTITTWQELEVKFLD</sequence>
<proteinExistence type="predicted"/>
<dbReference type="PANTHER" id="PTHR33223:SF6">
    <property type="entry name" value="CCHC-TYPE DOMAIN-CONTAINING PROTEIN"/>
    <property type="match status" value="1"/>
</dbReference>
<accession>A0A392UBQ6</accession>
<dbReference type="EMBL" id="LXQA010772523">
    <property type="protein sequence ID" value="MCI70277.1"/>
    <property type="molecule type" value="Genomic_DNA"/>
</dbReference>
<organism evidence="1 2">
    <name type="scientific">Trifolium medium</name>
    <dbReference type="NCBI Taxonomy" id="97028"/>
    <lineage>
        <taxon>Eukaryota</taxon>
        <taxon>Viridiplantae</taxon>
        <taxon>Streptophyta</taxon>
        <taxon>Embryophyta</taxon>
        <taxon>Tracheophyta</taxon>
        <taxon>Spermatophyta</taxon>
        <taxon>Magnoliopsida</taxon>
        <taxon>eudicotyledons</taxon>
        <taxon>Gunneridae</taxon>
        <taxon>Pentapetalae</taxon>
        <taxon>rosids</taxon>
        <taxon>fabids</taxon>
        <taxon>Fabales</taxon>
        <taxon>Fabaceae</taxon>
        <taxon>Papilionoideae</taxon>
        <taxon>50 kb inversion clade</taxon>
        <taxon>NPAAA clade</taxon>
        <taxon>Hologalegina</taxon>
        <taxon>IRL clade</taxon>
        <taxon>Trifolieae</taxon>
        <taxon>Trifolium</taxon>
    </lineage>
</organism>
<protein>
    <submittedName>
        <fullName evidence="1">Putative athila retroelement ORF1 protein</fullName>
    </submittedName>
</protein>
<name>A0A392UBQ6_9FABA</name>
<keyword evidence="2" id="KW-1185">Reference proteome</keyword>
<feature type="non-terminal residue" evidence="1">
    <location>
        <position position="1"/>
    </location>
</feature>
<comment type="caution">
    <text evidence="1">The sequence shown here is derived from an EMBL/GenBank/DDBJ whole genome shotgun (WGS) entry which is preliminary data.</text>
</comment>
<evidence type="ECO:0000313" key="2">
    <source>
        <dbReference type="Proteomes" id="UP000265520"/>
    </source>
</evidence>
<dbReference type="PANTHER" id="PTHR33223">
    <property type="entry name" value="CCHC-TYPE DOMAIN-CONTAINING PROTEIN"/>
    <property type="match status" value="1"/>
</dbReference>
<dbReference type="AlphaFoldDB" id="A0A392UBQ6"/>
<feature type="non-terminal residue" evidence="1">
    <location>
        <position position="78"/>
    </location>
</feature>